<protein>
    <submittedName>
        <fullName evidence="2">Uncharacterized protein</fullName>
    </submittedName>
</protein>
<gene>
    <name evidence="2" type="ORF">LCGC14_2036880</name>
</gene>
<reference evidence="2" key="1">
    <citation type="journal article" date="2015" name="Nature">
        <title>Complex archaea that bridge the gap between prokaryotes and eukaryotes.</title>
        <authorList>
            <person name="Spang A."/>
            <person name="Saw J.H."/>
            <person name="Jorgensen S.L."/>
            <person name="Zaremba-Niedzwiedzka K."/>
            <person name="Martijn J."/>
            <person name="Lind A.E."/>
            <person name="van Eijk R."/>
            <person name="Schleper C."/>
            <person name="Guy L."/>
            <person name="Ettema T.J."/>
        </authorList>
    </citation>
    <scope>NUCLEOTIDE SEQUENCE</scope>
</reference>
<sequence>SWIAKVATNQRHIFQTKRQQSSREDIVNWVLVGVIVIQVLGWLAGFLT</sequence>
<accession>A0A0F9FFN2</accession>
<keyword evidence="1" id="KW-1133">Transmembrane helix</keyword>
<evidence type="ECO:0000313" key="2">
    <source>
        <dbReference type="EMBL" id="KKL77236.1"/>
    </source>
</evidence>
<keyword evidence="1" id="KW-0472">Membrane</keyword>
<organism evidence="2">
    <name type="scientific">marine sediment metagenome</name>
    <dbReference type="NCBI Taxonomy" id="412755"/>
    <lineage>
        <taxon>unclassified sequences</taxon>
        <taxon>metagenomes</taxon>
        <taxon>ecological metagenomes</taxon>
    </lineage>
</organism>
<proteinExistence type="predicted"/>
<feature type="non-terminal residue" evidence="2">
    <location>
        <position position="1"/>
    </location>
</feature>
<keyword evidence="1" id="KW-0812">Transmembrane</keyword>
<feature type="transmembrane region" description="Helical" evidence="1">
    <location>
        <begin position="26"/>
        <end position="47"/>
    </location>
</feature>
<evidence type="ECO:0000256" key="1">
    <source>
        <dbReference type="SAM" id="Phobius"/>
    </source>
</evidence>
<comment type="caution">
    <text evidence="2">The sequence shown here is derived from an EMBL/GenBank/DDBJ whole genome shotgun (WGS) entry which is preliminary data.</text>
</comment>
<dbReference type="EMBL" id="LAZR01023811">
    <property type="protein sequence ID" value="KKL77236.1"/>
    <property type="molecule type" value="Genomic_DNA"/>
</dbReference>
<dbReference type="AlphaFoldDB" id="A0A0F9FFN2"/>
<name>A0A0F9FFN2_9ZZZZ</name>